<comment type="caution">
    <text evidence="2">The sequence shown here is derived from an EMBL/GenBank/DDBJ whole genome shotgun (WGS) entry which is preliminary data.</text>
</comment>
<feature type="transmembrane region" description="Helical" evidence="1">
    <location>
        <begin position="6"/>
        <end position="28"/>
    </location>
</feature>
<keyword evidence="1" id="KW-0812">Transmembrane</keyword>
<feature type="transmembrane region" description="Helical" evidence="1">
    <location>
        <begin position="35"/>
        <end position="51"/>
    </location>
</feature>
<feature type="transmembrane region" description="Helical" evidence="1">
    <location>
        <begin position="57"/>
        <end position="76"/>
    </location>
</feature>
<accession>A0A0R2NRB6</accession>
<dbReference type="Proteomes" id="UP000050920">
    <property type="component" value="Unassembled WGS sequence"/>
</dbReference>
<dbReference type="EMBL" id="AYGX02000122">
    <property type="protein sequence ID" value="KRO26557.1"/>
    <property type="molecule type" value="Genomic_DNA"/>
</dbReference>
<evidence type="ECO:0000313" key="2">
    <source>
        <dbReference type="EMBL" id="KRO26557.1"/>
    </source>
</evidence>
<evidence type="ECO:0000256" key="1">
    <source>
        <dbReference type="SAM" id="Phobius"/>
    </source>
</evidence>
<name>A0A0R2NRB6_9LACO</name>
<protein>
    <recommendedName>
        <fullName evidence="4">Integral membrane protein</fullName>
    </recommendedName>
</protein>
<dbReference type="RefSeq" id="WP_024625516.1">
    <property type="nucleotide sequence ID" value="NZ_AYGX02000122.1"/>
</dbReference>
<organism evidence="2 3">
    <name type="scientific">Lactiplantibacillus fabifermentans DSM 21115</name>
    <dbReference type="NCBI Taxonomy" id="1413187"/>
    <lineage>
        <taxon>Bacteria</taxon>
        <taxon>Bacillati</taxon>
        <taxon>Bacillota</taxon>
        <taxon>Bacilli</taxon>
        <taxon>Lactobacillales</taxon>
        <taxon>Lactobacillaceae</taxon>
        <taxon>Lactiplantibacillus</taxon>
    </lineage>
</organism>
<sequence>MSLLVLGIIAIILFILEEFVFSASRYFWVGGIAPILWTVFLAYEVIVNAATLTMPDYVLAMIAVIVPYVCWGNGFYRREAKRRAR</sequence>
<gene>
    <name evidence="2" type="ORF">DY78_GL000821</name>
</gene>
<keyword evidence="1" id="KW-0472">Membrane</keyword>
<evidence type="ECO:0000313" key="3">
    <source>
        <dbReference type="Proteomes" id="UP000050920"/>
    </source>
</evidence>
<evidence type="ECO:0008006" key="4">
    <source>
        <dbReference type="Google" id="ProtNLM"/>
    </source>
</evidence>
<proteinExistence type="predicted"/>
<keyword evidence="1" id="KW-1133">Transmembrane helix</keyword>
<keyword evidence="3" id="KW-1185">Reference proteome</keyword>
<reference evidence="2 3" key="1">
    <citation type="journal article" date="2015" name="Genome Announc.">
        <title>Expanding the biotechnology potential of lactobacilli through comparative genomics of 213 strains and associated genera.</title>
        <authorList>
            <person name="Sun Z."/>
            <person name="Harris H.M."/>
            <person name="McCann A."/>
            <person name="Guo C."/>
            <person name="Argimon S."/>
            <person name="Zhang W."/>
            <person name="Yang X."/>
            <person name="Jeffery I.B."/>
            <person name="Cooney J.C."/>
            <person name="Kagawa T.F."/>
            <person name="Liu W."/>
            <person name="Song Y."/>
            <person name="Salvetti E."/>
            <person name="Wrobel A."/>
            <person name="Rasinkangas P."/>
            <person name="Parkhill J."/>
            <person name="Rea M.C."/>
            <person name="O'Sullivan O."/>
            <person name="Ritari J."/>
            <person name="Douillard F.P."/>
            <person name="Paul Ross R."/>
            <person name="Yang R."/>
            <person name="Briner A.E."/>
            <person name="Felis G.E."/>
            <person name="de Vos W.M."/>
            <person name="Barrangou R."/>
            <person name="Klaenhammer T.R."/>
            <person name="Caufield P.W."/>
            <person name="Cui Y."/>
            <person name="Zhang H."/>
            <person name="O'Toole P.W."/>
        </authorList>
    </citation>
    <scope>NUCLEOTIDE SEQUENCE [LARGE SCALE GENOMIC DNA]</scope>
    <source>
        <strain evidence="2 3">DSM 21115</strain>
    </source>
</reference>
<dbReference type="AlphaFoldDB" id="A0A0R2NRB6"/>